<gene>
    <name evidence="2" type="ORF">Cpir12675_000582</name>
</gene>
<dbReference type="EMBL" id="JAWDJO010000007">
    <property type="protein sequence ID" value="KAL1901216.1"/>
    <property type="molecule type" value="Genomic_DNA"/>
</dbReference>
<feature type="region of interest" description="Disordered" evidence="1">
    <location>
        <begin position="1"/>
        <end position="20"/>
    </location>
</feature>
<evidence type="ECO:0000313" key="2">
    <source>
        <dbReference type="EMBL" id="KAL1901216.1"/>
    </source>
</evidence>
<protein>
    <submittedName>
        <fullName evidence="2">Uncharacterized protein</fullName>
    </submittedName>
</protein>
<dbReference type="Proteomes" id="UP001583280">
    <property type="component" value="Unassembled WGS sequence"/>
</dbReference>
<organism evidence="2 3">
    <name type="scientific">Ceratocystis pirilliformis</name>
    <dbReference type="NCBI Taxonomy" id="259994"/>
    <lineage>
        <taxon>Eukaryota</taxon>
        <taxon>Fungi</taxon>
        <taxon>Dikarya</taxon>
        <taxon>Ascomycota</taxon>
        <taxon>Pezizomycotina</taxon>
        <taxon>Sordariomycetes</taxon>
        <taxon>Hypocreomycetidae</taxon>
        <taxon>Microascales</taxon>
        <taxon>Ceratocystidaceae</taxon>
        <taxon>Ceratocystis</taxon>
    </lineage>
</organism>
<comment type="caution">
    <text evidence="2">The sequence shown here is derived from an EMBL/GenBank/DDBJ whole genome shotgun (WGS) entry which is preliminary data.</text>
</comment>
<reference evidence="2 3" key="1">
    <citation type="journal article" date="2024" name="IMA Fungus">
        <title>IMA Genome - F19 : A genome assembly and annotation guide to empower mycologists, including annotated draft genome sequences of Ceratocystis pirilliformis, Diaporthe australafricana, Fusarium ophioides, Paecilomyces lecythidis, and Sporothrix stenoceras.</title>
        <authorList>
            <person name="Aylward J."/>
            <person name="Wilson A.M."/>
            <person name="Visagie C.M."/>
            <person name="Spraker J."/>
            <person name="Barnes I."/>
            <person name="Buitendag C."/>
            <person name="Ceriani C."/>
            <person name="Del Mar Angel L."/>
            <person name="du Plessis D."/>
            <person name="Fuchs T."/>
            <person name="Gasser K."/>
            <person name="Kramer D."/>
            <person name="Li W."/>
            <person name="Munsamy K."/>
            <person name="Piso A."/>
            <person name="Price J.L."/>
            <person name="Sonnekus B."/>
            <person name="Thomas C."/>
            <person name="van der Nest A."/>
            <person name="van Dijk A."/>
            <person name="van Heerden A."/>
            <person name="van Vuuren N."/>
            <person name="Yilmaz N."/>
            <person name="Duong T.A."/>
            <person name="van der Merwe N.A."/>
            <person name="Wingfield M.J."/>
            <person name="Wingfield B.D."/>
        </authorList>
    </citation>
    <scope>NUCLEOTIDE SEQUENCE [LARGE SCALE GENOMIC DNA]</scope>
    <source>
        <strain evidence="2 3">CMW 12675</strain>
    </source>
</reference>
<accession>A0ABR3ZKM8</accession>
<sequence length="200" mass="22445">MKAVNTYSALNKDEPDNDDKPSLAEAYVGLTEMNNIKANDIAWISFDLKDDLQPDLAIADIRSHRGLDVDEDLINKPVHEIRLRRHVYANSINHSLTVDRIYFSFATPGDENSSEAKRSPEGLAIAAYPLPGSGEDEVKNEDILEKMLAEVKEKEITSLFKILWEIEEILLQTESNPKPLASLSESDPDSTDFLFHAMSD</sequence>
<evidence type="ECO:0000313" key="3">
    <source>
        <dbReference type="Proteomes" id="UP001583280"/>
    </source>
</evidence>
<name>A0ABR3ZKM8_9PEZI</name>
<keyword evidence="3" id="KW-1185">Reference proteome</keyword>
<feature type="compositionally biased region" description="Basic and acidic residues" evidence="1">
    <location>
        <begin position="11"/>
        <end position="20"/>
    </location>
</feature>
<evidence type="ECO:0000256" key="1">
    <source>
        <dbReference type="SAM" id="MobiDB-lite"/>
    </source>
</evidence>
<proteinExistence type="predicted"/>